<keyword evidence="1" id="KW-1133">Transmembrane helix</keyword>
<dbReference type="NCBIfam" id="TIGR02532">
    <property type="entry name" value="IV_pilin_GFxxxE"/>
    <property type="match status" value="1"/>
</dbReference>
<dbReference type="RefSeq" id="WP_169968576.1">
    <property type="nucleotide sequence ID" value="NZ_JABDSR010000004.1"/>
</dbReference>
<gene>
    <name evidence="2" type="ORF">HKO22_03455</name>
</gene>
<sequence length="168" mass="19586">MKKLSLRFISRREGYSLIEIVLSIAILLIISMILTSILGVSQKALNKIYLNQNANSEMSYAIEYIKDEIDSCDYYALINGKIYFIKKMGNKYNYINYEKKTNQLYRVSNTVNTLLNKIDTSSGIKNSMTGEIKSFKISDCGNYFNIYLEYRNRDKINFKVAKRIPIYE</sequence>
<protein>
    <submittedName>
        <fullName evidence="2">Type II secretion system protein</fullName>
    </submittedName>
</protein>
<dbReference type="EMBL" id="JABDSR010000004">
    <property type="protein sequence ID" value="NMW84800.1"/>
    <property type="molecule type" value="Genomic_DNA"/>
</dbReference>
<keyword evidence="1" id="KW-0472">Membrane</keyword>
<keyword evidence="1" id="KW-0812">Transmembrane</keyword>
<accession>A0A848RD87</accession>
<organism evidence="2 3">
    <name type="scientific">Peptoniphilus faecalis</name>
    <dbReference type="NCBI Taxonomy" id="2731255"/>
    <lineage>
        <taxon>Bacteria</taxon>
        <taxon>Bacillati</taxon>
        <taxon>Bacillota</taxon>
        <taxon>Tissierellia</taxon>
        <taxon>Tissierellales</taxon>
        <taxon>Peptoniphilaceae</taxon>
        <taxon>Peptoniphilus</taxon>
    </lineage>
</organism>
<dbReference type="Proteomes" id="UP000568273">
    <property type="component" value="Unassembled WGS sequence"/>
</dbReference>
<keyword evidence="3" id="KW-1185">Reference proteome</keyword>
<dbReference type="PROSITE" id="PS00409">
    <property type="entry name" value="PROKAR_NTER_METHYL"/>
    <property type="match status" value="1"/>
</dbReference>
<evidence type="ECO:0000256" key="1">
    <source>
        <dbReference type="SAM" id="Phobius"/>
    </source>
</evidence>
<dbReference type="AlphaFoldDB" id="A0A848RD87"/>
<evidence type="ECO:0000313" key="2">
    <source>
        <dbReference type="EMBL" id="NMW84800.1"/>
    </source>
</evidence>
<evidence type="ECO:0000313" key="3">
    <source>
        <dbReference type="Proteomes" id="UP000568273"/>
    </source>
</evidence>
<feature type="transmembrane region" description="Helical" evidence="1">
    <location>
        <begin position="20"/>
        <end position="40"/>
    </location>
</feature>
<dbReference type="InterPro" id="IPR012902">
    <property type="entry name" value="N_methyl_site"/>
</dbReference>
<proteinExistence type="predicted"/>
<name>A0A848RD87_9FIRM</name>
<reference evidence="2" key="1">
    <citation type="submission" date="2020-04" db="EMBL/GenBank/DDBJ databases">
        <title>Peptoniphilus sp. nov. isolated from swine feces.</title>
        <authorList>
            <person name="Ryu S.W."/>
        </authorList>
    </citation>
    <scope>NUCLEOTIDE SEQUENCE [LARGE SCALE GENOMIC DNA]</scope>
    <source>
        <strain evidence="2">AGMB00490</strain>
    </source>
</reference>
<comment type="caution">
    <text evidence="2">The sequence shown here is derived from an EMBL/GenBank/DDBJ whole genome shotgun (WGS) entry which is preliminary data.</text>
</comment>